<dbReference type="GO" id="GO:0008137">
    <property type="term" value="F:NADH dehydrogenase (ubiquinone) activity"/>
    <property type="evidence" value="ECO:0007669"/>
    <property type="project" value="InterPro"/>
</dbReference>
<dbReference type="SUPFAM" id="SSF143243">
    <property type="entry name" value="Nqo5-like"/>
    <property type="match status" value="1"/>
</dbReference>
<proteinExistence type="inferred from homology"/>
<evidence type="ECO:0000313" key="3">
    <source>
        <dbReference type="EMBL" id="SPC33463.1"/>
    </source>
</evidence>
<dbReference type="GeneID" id="41594368"/>
<comment type="similarity">
    <text evidence="1">Belongs to the complex I 30 kDa subunit family.</text>
</comment>
<dbReference type="KEGG" id="ncv:NCAV_0266"/>
<dbReference type="PANTHER" id="PTHR10884">
    <property type="entry name" value="NADH DEHYDROGENASE UBIQUINONE IRON-SULFUR PROTEIN 3"/>
    <property type="match status" value="1"/>
</dbReference>
<keyword evidence="4" id="KW-1185">Reference proteome</keyword>
<evidence type="ECO:0000259" key="2">
    <source>
        <dbReference type="Pfam" id="PF00329"/>
    </source>
</evidence>
<dbReference type="PANTHER" id="PTHR10884:SF14">
    <property type="entry name" value="NADH DEHYDROGENASE [UBIQUINONE] IRON-SULFUR PROTEIN 3, MITOCHONDRIAL"/>
    <property type="match status" value="1"/>
</dbReference>
<dbReference type="Pfam" id="PF00329">
    <property type="entry name" value="Complex1_30kDa"/>
    <property type="match status" value="1"/>
</dbReference>
<dbReference type="InterPro" id="IPR037232">
    <property type="entry name" value="NADH_quin_OxRdtase_su_C/D-like"/>
</dbReference>
<dbReference type="Proteomes" id="UP000236248">
    <property type="component" value="Chromosome NCAV"/>
</dbReference>
<accession>A0A2K5AP93</accession>
<evidence type="ECO:0000313" key="4">
    <source>
        <dbReference type="Proteomes" id="UP000236248"/>
    </source>
</evidence>
<protein>
    <submittedName>
        <fullName evidence="3">NADH dehydrogenase</fullName>
    </submittedName>
</protein>
<organism evidence="3 4">
    <name type="scientific">Candidatus Nitrosocaldus cavascurensis</name>
    <dbReference type="NCBI Taxonomy" id="2058097"/>
    <lineage>
        <taxon>Archaea</taxon>
        <taxon>Nitrososphaerota</taxon>
        <taxon>Nitrososphaeria</taxon>
        <taxon>Candidatus Nitrosocaldales</taxon>
        <taxon>Candidatus Nitrosocaldaceae</taxon>
        <taxon>Candidatus Nitrosocaldus</taxon>
    </lineage>
</organism>
<evidence type="ECO:0000256" key="1">
    <source>
        <dbReference type="ARBA" id="ARBA00007569"/>
    </source>
</evidence>
<reference evidence="4" key="1">
    <citation type="submission" date="2018-01" db="EMBL/GenBank/DDBJ databases">
        <authorList>
            <person name="Kerou L M."/>
        </authorList>
    </citation>
    <scope>NUCLEOTIDE SEQUENCE [LARGE SCALE GENOMIC DNA]</scope>
    <source>
        <strain evidence="4">SCU2</strain>
    </source>
</reference>
<gene>
    <name evidence="3" type="ORF">NCAV_0266</name>
</gene>
<dbReference type="AlphaFoldDB" id="A0A2K5AP93"/>
<sequence>MSQQGQGQASTDQLIVEKGIVDKVIARFGENVKVAYVKPRRIRFNVSKDHIIEFARFVRDELGFDHPISVSGVDYPKNKMIDVVYHIGSCTSNDYRSFVLAFAVQLNRDDPVMPTLTPVYRGVEYHERETFEMLGVIFDGHPRLERLLLPEDWADIPPLRKDFHIKGREE</sequence>
<name>A0A2K5AP93_9ARCH</name>
<dbReference type="Gene3D" id="3.30.460.80">
    <property type="entry name" value="NADH:ubiquinone oxidoreductase, 30kDa subunit"/>
    <property type="match status" value="1"/>
</dbReference>
<dbReference type="EMBL" id="LT981265">
    <property type="protein sequence ID" value="SPC33463.1"/>
    <property type="molecule type" value="Genomic_DNA"/>
</dbReference>
<dbReference type="RefSeq" id="WP_103287718.1">
    <property type="nucleotide sequence ID" value="NZ_LT981265.1"/>
</dbReference>
<dbReference type="InterPro" id="IPR001268">
    <property type="entry name" value="NADH_UbQ_OxRdtase_30kDa_su"/>
</dbReference>
<feature type="domain" description="NADH:ubiquinone oxidoreductase 30kDa subunit" evidence="2">
    <location>
        <begin position="45"/>
        <end position="168"/>
    </location>
</feature>